<protein>
    <submittedName>
        <fullName evidence="2">Uncharacterized protein</fullName>
    </submittedName>
</protein>
<dbReference type="Pfam" id="PF12646">
    <property type="entry name" value="DUF3783"/>
    <property type="match status" value="1"/>
</dbReference>
<gene>
    <name evidence="2" type="ORF">SAMN05216313_14034</name>
</gene>
<dbReference type="AlphaFoldDB" id="A0A1I0JZZ4"/>
<feature type="compositionally biased region" description="Low complexity" evidence="1">
    <location>
        <begin position="129"/>
        <end position="167"/>
    </location>
</feature>
<accession>A0A1I0JZZ4</accession>
<feature type="region of interest" description="Disordered" evidence="1">
    <location>
        <begin position="128"/>
        <end position="167"/>
    </location>
</feature>
<dbReference type="InterPro" id="IPR016621">
    <property type="entry name" value="UCP014543"/>
</dbReference>
<proteinExistence type="predicted"/>
<keyword evidence="3" id="KW-1185">Reference proteome</keyword>
<dbReference type="STRING" id="460384.SAMN05216313_14034"/>
<reference evidence="3" key="1">
    <citation type="submission" date="2016-10" db="EMBL/GenBank/DDBJ databases">
        <authorList>
            <person name="Varghese N."/>
            <person name="Submissions S."/>
        </authorList>
    </citation>
    <scope>NUCLEOTIDE SEQUENCE [LARGE SCALE GENOMIC DNA]</scope>
    <source>
        <strain evidence="3">NLAE-zl-G277</strain>
    </source>
</reference>
<evidence type="ECO:0000256" key="1">
    <source>
        <dbReference type="SAM" id="MobiDB-lite"/>
    </source>
</evidence>
<organism evidence="2 3">
    <name type="scientific">Enterocloster lavalensis</name>
    <dbReference type="NCBI Taxonomy" id="460384"/>
    <lineage>
        <taxon>Bacteria</taxon>
        <taxon>Bacillati</taxon>
        <taxon>Bacillota</taxon>
        <taxon>Clostridia</taxon>
        <taxon>Lachnospirales</taxon>
        <taxon>Lachnospiraceae</taxon>
        <taxon>Enterocloster</taxon>
    </lineage>
</organism>
<dbReference type="EMBL" id="FOIM01000040">
    <property type="protein sequence ID" value="SEU16726.1"/>
    <property type="molecule type" value="Genomic_DNA"/>
</dbReference>
<dbReference type="GeneID" id="93281101"/>
<sequence length="167" mass="18153">MAKIMETVLYYNPGTPETMKHVTKLKSVLVRMGIRIRNIGPDQVNQTVGYLAGVPGFEENADAGELPVIGEEMLVLKQFSSRRIDELLLNLRKAGVPRISLKAVLTEHNCGWTFYALYEELREEHEKMSAMAAPEPAAFAGDPAEASAGRDSAPASASQAAPARPAE</sequence>
<evidence type="ECO:0000313" key="3">
    <source>
        <dbReference type="Proteomes" id="UP000198508"/>
    </source>
</evidence>
<evidence type="ECO:0000313" key="2">
    <source>
        <dbReference type="EMBL" id="SEU16726.1"/>
    </source>
</evidence>
<dbReference type="Proteomes" id="UP000198508">
    <property type="component" value="Unassembled WGS sequence"/>
</dbReference>
<name>A0A1I0JZZ4_9FIRM</name>
<dbReference type="RefSeq" id="WP_092370593.1">
    <property type="nucleotide sequence ID" value="NZ_DAINWJ010000053.1"/>
</dbReference>